<protein>
    <recommendedName>
        <fullName evidence="5">3-hydroxyisobutyrate dehydrogenase</fullName>
    </recommendedName>
</protein>
<keyword evidence="4" id="KW-1185">Reference proteome</keyword>
<dbReference type="GO" id="GO:0051287">
    <property type="term" value="F:NAD binding"/>
    <property type="evidence" value="ECO:0007669"/>
    <property type="project" value="InterPro"/>
</dbReference>
<dbReference type="InterPro" id="IPR008927">
    <property type="entry name" value="6-PGluconate_DH-like_C_sf"/>
</dbReference>
<dbReference type="Gene3D" id="1.10.1040.10">
    <property type="entry name" value="N-(1-d-carboxylethyl)-l-norvaline Dehydrogenase, domain 2"/>
    <property type="match status" value="2"/>
</dbReference>
<evidence type="ECO:0008006" key="5">
    <source>
        <dbReference type="Google" id="ProtNLM"/>
    </source>
</evidence>
<dbReference type="AlphaFoldDB" id="A0AAJ0G6L4"/>
<dbReference type="Gene3D" id="3.40.50.720">
    <property type="entry name" value="NAD(P)-binding Rossmann-like Domain"/>
    <property type="match status" value="1"/>
</dbReference>
<dbReference type="EMBL" id="JAWDJX010000036">
    <property type="protein sequence ID" value="KAK3049900.1"/>
    <property type="molecule type" value="Genomic_DNA"/>
</dbReference>
<dbReference type="SUPFAM" id="SSF48179">
    <property type="entry name" value="6-phosphogluconate dehydrogenase C-terminal domain-like"/>
    <property type="match status" value="2"/>
</dbReference>
<dbReference type="InterPro" id="IPR029154">
    <property type="entry name" value="HIBADH-like_NADP-bd"/>
</dbReference>
<feature type="domain" description="6-phosphogluconate dehydrogenase NADP-binding" evidence="1">
    <location>
        <begin position="7"/>
        <end position="170"/>
    </location>
</feature>
<dbReference type="SUPFAM" id="SSF51735">
    <property type="entry name" value="NAD(P)-binding Rossmann-fold domains"/>
    <property type="match status" value="1"/>
</dbReference>
<dbReference type="Pfam" id="PF14833">
    <property type="entry name" value="NAD_binding_11"/>
    <property type="match status" value="2"/>
</dbReference>
<feature type="domain" description="3-hydroxyisobutyrate dehydrogenase-like NAD-binding" evidence="2">
    <location>
        <begin position="174"/>
        <end position="293"/>
    </location>
</feature>
<dbReference type="GO" id="GO:0050661">
    <property type="term" value="F:NADP binding"/>
    <property type="evidence" value="ECO:0007669"/>
    <property type="project" value="InterPro"/>
</dbReference>
<evidence type="ECO:0000259" key="2">
    <source>
        <dbReference type="Pfam" id="PF14833"/>
    </source>
</evidence>
<dbReference type="Proteomes" id="UP001271007">
    <property type="component" value="Unassembled WGS sequence"/>
</dbReference>
<dbReference type="PANTHER" id="PTHR43060:SF17">
    <property type="entry name" value="L-THREONATE DEHYDROGENASE"/>
    <property type="match status" value="1"/>
</dbReference>
<reference evidence="3" key="1">
    <citation type="submission" date="2023-04" db="EMBL/GenBank/DDBJ databases">
        <title>Black Yeasts Isolated from many extreme environments.</title>
        <authorList>
            <person name="Coleine C."/>
            <person name="Stajich J.E."/>
            <person name="Selbmann L."/>
        </authorList>
    </citation>
    <scope>NUCLEOTIDE SEQUENCE</scope>
    <source>
        <strain evidence="3">CCFEE 5312</strain>
    </source>
</reference>
<dbReference type="InterPro" id="IPR013328">
    <property type="entry name" value="6PGD_dom2"/>
</dbReference>
<name>A0AAJ0G6L4_9PEZI</name>
<dbReference type="InterPro" id="IPR006115">
    <property type="entry name" value="6PGDH_NADP-bd"/>
</dbReference>
<feature type="domain" description="3-hydroxyisobutyrate dehydrogenase-like NAD-binding" evidence="2">
    <location>
        <begin position="323"/>
        <end position="423"/>
    </location>
</feature>
<evidence type="ECO:0000313" key="4">
    <source>
        <dbReference type="Proteomes" id="UP001271007"/>
    </source>
</evidence>
<comment type="caution">
    <text evidence="3">The sequence shown here is derived from an EMBL/GenBank/DDBJ whole genome shotgun (WGS) entry which is preliminary data.</text>
</comment>
<gene>
    <name evidence="3" type="ORF">LTR09_008820</name>
</gene>
<dbReference type="InterPro" id="IPR036291">
    <property type="entry name" value="NAD(P)-bd_dom_sf"/>
</dbReference>
<proteinExistence type="predicted"/>
<accession>A0AAJ0G6L4</accession>
<dbReference type="Pfam" id="PF03446">
    <property type="entry name" value="NAD_binding_2"/>
    <property type="match status" value="1"/>
</dbReference>
<evidence type="ECO:0000259" key="1">
    <source>
        <dbReference type="Pfam" id="PF03446"/>
    </source>
</evidence>
<sequence>MASKPIIGFAGLGAMGGGMATNLVKEGFTVYGFDVYQPLVDKFVEAGGKPAKTPKEAASQADFFVSMVANGAQNSSLLFEGDDAVVRGLGKGKTFILCSTTPTTFPQEIRTRLDKESNRSDVKFLDCPVSGGTIRAANGTLSIFSSGPDADLDAAKDVLECMSGNLYRMGDITNGTKTKTIHQLLAATNIISASEAMGLAATVGLNTKAVMDQVNGSDAASFMFENRAPHMINDDWSALSALGIILKDTTIVTDAAREAQFPSPLANTAHFTYLQGVHAGLLKEDDAKLVQLYIPKSQGDLVAQMSKADVKMTASHKVSKDTIVDLLAGIHLAASVEGMAFCKALGQDRKIMYEIISKAAGWNAMFTKCMPAMLEKDEWTLAECAEAPEVAKKLSEAVERCRAIQYPCPMASAALQQFAFAALASKTVENTSRDSR</sequence>
<organism evidence="3 4">
    <name type="scientific">Extremus antarcticus</name>
    <dbReference type="NCBI Taxonomy" id="702011"/>
    <lineage>
        <taxon>Eukaryota</taxon>
        <taxon>Fungi</taxon>
        <taxon>Dikarya</taxon>
        <taxon>Ascomycota</taxon>
        <taxon>Pezizomycotina</taxon>
        <taxon>Dothideomycetes</taxon>
        <taxon>Dothideomycetidae</taxon>
        <taxon>Mycosphaerellales</taxon>
        <taxon>Extremaceae</taxon>
        <taxon>Extremus</taxon>
    </lineage>
</organism>
<dbReference type="PANTHER" id="PTHR43060">
    <property type="entry name" value="3-HYDROXYISOBUTYRATE DEHYDROGENASE-LIKE 1, MITOCHONDRIAL-RELATED"/>
    <property type="match status" value="1"/>
</dbReference>
<evidence type="ECO:0000313" key="3">
    <source>
        <dbReference type="EMBL" id="KAK3049900.1"/>
    </source>
</evidence>